<feature type="region of interest" description="Disordered" evidence="1">
    <location>
        <begin position="115"/>
        <end position="196"/>
    </location>
</feature>
<evidence type="ECO:0000313" key="3">
    <source>
        <dbReference type="Proteomes" id="UP000235388"/>
    </source>
</evidence>
<dbReference type="EMBL" id="PGCJ01000038">
    <property type="protein sequence ID" value="PLW54987.1"/>
    <property type="molecule type" value="Genomic_DNA"/>
</dbReference>
<organism evidence="2 3">
    <name type="scientific">Puccinia coronata f. sp. avenae</name>
    <dbReference type="NCBI Taxonomy" id="200324"/>
    <lineage>
        <taxon>Eukaryota</taxon>
        <taxon>Fungi</taxon>
        <taxon>Dikarya</taxon>
        <taxon>Basidiomycota</taxon>
        <taxon>Pucciniomycotina</taxon>
        <taxon>Pucciniomycetes</taxon>
        <taxon>Pucciniales</taxon>
        <taxon>Pucciniaceae</taxon>
        <taxon>Puccinia</taxon>
    </lineage>
</organism>
<feature type="compositionally biased region" description="Basic and acidic residues" evidence="1">
    <location>
        <begin position="148"/>
        <end position="161"/>
    </location>
</feature>
<comment type="caution">
    <text evidence="2">The sequence shown here is derived from an EMBL/GenBank/DDBJ whole genome shotgun (WGS) entry which is preliminary data.</text>
</comment>
<name>A0A2N5VYC0_9BASI</name>
<feature type="compositionally biased region" description="Polar residues" evidence="1">
    <location>
        <begin position="14"/>
        <end position="29"/>
    </location>
</feature>
<keyword evidence="3" id="KW-1185">Reference proteome</keyword>
<evidence type="ECO:0008006" key="4">
    <source>
        <dbReference type="Google" id="ProtNLM"/>
    </source>
</evidence>
<feature type="compositionally biased region" description="Basic and acidic residues" evidence="1">
    <location>
        <begin position="168"/>
        <end position="196"/>
    </location>
</feature>
<feature type="compositionally biased region" description="Basic residues" evidence="1">
    <location>
        <begin position="122"/>
        <end position="138"/>
    </location>
</feature>
<gene>
    <name evidence="2" type="ORF">PCANC_02687</name>
</gene>
<feature type="region of interest" description="Disordered" evidence="1">
    <location>
        <begin position="1"/>
        <end position="42"/>
    </location>
</feature>
<sequence length="247" mass="27433">MAAGSTHLAGLPPSSMTSNNKSPTRPTTDQLEDDDEPENDIKEEIRKLLLSLCNEDPHTIFHNLQQFKQIAAGTHKAIPIQAPEVNQNTKGQPALNKKIATTSTKQNPSAFEVVESDLKKQSTLKKRSSTTQRTKSKQMKCENLGSKVSDKNDYNNDHAEYAIEETNGEERKDDDGVDSKAGSDDEGKEEICVKKEIDTKQSGNNNYSQIPTYLHKYVKNLFDPLGNGNCGFRCIAKALGYKDDRCL</sequence>
<proteinExistence type="predicted"/>
<reference evidence="2 3" key="1">
    <citation type="submission" date="2017-11" db="EMBL/GenBank/DDBJ databases">
        <title>De novo assembly and phasing of dikaryotic genomes from two isolates of Puccinia coronata f. sp. avenae, the causal agent of oat crown rust.</title>
        <authorList>
            <person name="Miller M.E."/>
            <person name="Zhang Y."/>
            <person name="Omidvar V."/>
            <person name="Sperschneider J."/>
            <person name="Schwessinger B."/>
            <person name="Raley C."/>
            <person name="Palmer J.M."/>
            <person name="Garnica D."/>
            <person name="Upadhyaya N."/>
            <person name="Rathjen J."/>
            <person name="Taylor J.M."/>
            <person name="Park R.F."/>
            <person name="Dodds P.N."/>
            <person name="Hirsch C.D."/>
            <person name="Kianian S.F."/>
            <person name="Figueroa M."/>
        </authorList>
    </citation>
    <scope>NUCLEOTIDE SEQUENCE [LARGE SCALE GENOMIC DNA]</scope>
    <source>
        <strain evidence="2">12NC29</strain>
    </source>
</reference>
<evidence type="ECO:0000313" key="2">
    <source>
        <dbReference type="EMBL" id="PLW54987.1"/>
    </source>
</evidence>
<evidence type="ECO:0000256" key="1">
    <source>
        <dbReference type="SAM" id="MobiDB-lite"/>
    </source>
</evidence>
<protein>
    <recommendedName>
        <fullName evidence="4">OTU domain-containing protein</fullName>
    </recommendedName>
</protein>
<dbReference type="Proteomes" id="UP000235388">
    <property type="component" value="Unassembled WGS sequence"/>
</dbReference>
<dbReference type="AlphaFoldDB" id="A0A2N5VYC0"/>
<dbReference type="OrthoDB" id="10573049at2759"/>
<accession>A0A2N5VYC0</accession>